<accession>Q46502</accession>
<dbReference type="AlphaFoldDB" id="Q46502"/>
<sequence length="75" mass="8307">MRCYFVSILSCFRFMDSSPVFKTTQLHQGELIPLRSHPLHSLLPTPLIRSRDASLLPLTSSLASAFGHYDAGSEG</sequence>
<dbReference type="PIR" id="D40655">
    <property type="entry name" value="D40655"/>
</dbReference>
<feature type="non-terminal residue" evidence="1">
    <location>
        <position position="75"/>
    </location>
</feature>
<dbReference type="EMBL" id="L05338">
    <property type="protein sequence ID" value="AAA71899.1"/>
    <property type="molecule type" value="Genomic_DNA"/>
</dbReference>
<reference evidence="1" key="1">
    <citation type="journal article" date="1993" name="J. Bacteriol.">
        <title>Characterization of a small plasmid from Desulfovibrio desulfuricans and its use for shuttle vector construction.</title>
        <authorList>
            <person name="Wall J.D."/>
            <person name="Rapp-Giles B.J."/>
            <person name="Rousset M."/>
        </authorList>
    </citation>
    <scope>NUCLEOTIDE SEQUENCE</scope>
    <source>
        <strain evidence="1">G100A</strain>
    </source>
</reference>
<proteinExistence type="predicted"/>
<name>Q46502_DESDE</name>
<protein>
    <submittedName>
        <fullName evidence="1">ORF150'</fullName>
    </submittedName>
</protein>
<organism evidence="1">
    <name type="scientific">Desulfovibrio desulfuricans</name>
    <dbReference type="NCBI Taxonomy" id="876"/>
    <lineage>
        <taxon>Bacteria</taxon>
        <taxon>Pseudomonadati</taxon>
        <taxon>Thermodesulfobacteriota</taxon>
        <taxon>Desulfovibrionia</taxon>
        <taxon>Desulfovibrionales</taxon>
        <taxon>Desulfovibrionaceae</taxon>
        <taxon>Desulfovibrio</taxon>
    </lineage>
</organism>
<evidence type="ECO:0000313" key="1">
    <source>
        <dbReference type="EMBL" id="AAA71899.1"/>
    </source>
</evidence>